<dbReference type="InterPro" id="IPR036188">
    <property type="entry name" value="FAD/NAD-bd_sf"/>
</dbReference>
<dbReference type="PIRSF" id="PIRSF036654">
    <property type="entry name" value="UCP036654"/>
    <property type="match status" value="1"/>
</dbReference>
<dbReference type="NCBIfam" id="NF009472">
    <property type="entry name" value="PRK12834.1"/>
    <property type="match status" value="1"/>
</dbReference>
<dbReference type="InterPro" id="IPR027477">
    <property type="entry name" value="Succ_DH/fumarate_Rdtase_cat_sf"/>
</dbReference>
<organism evidence="4 5">
    <name type="scientific">Friedmanniella luteola</name>
    <dbReference type="NCBI Taxonomy" id="546871"/>
    <lineage>
        <taxon>Bacteria</taxon>
        <taxon>Bacillati</taxon>
        <taxon>Actinomycetota</taxon>
        <taxon>Actinomycetes</taxon>
        <taxon>Propionibacteriales</taxon>
        <taxon>Nocardioidaceae</taxon>
        <taxon>Friedmanniella</taxon>
    </lineage>
</organism>
<dbReference type="Gene3D" id="3.50.50.60">
    <property type="entry name" value="FAD/NAD(P)-binding domain"/>
    <property type="match status" value="1"/>
</dbReference>
<dbReference type="PANTHER" id="PTHR43260">
    <property type="entry name" value="3-KETOSTEROID-DELTA-1-DEHYDROGENASE"/>
    <property type="match status" value="1"/>
</dbReference>
<protein>
    <recommendedName>
        <fullName evidence="3">FAD-dependent oxidoreductase 2 FAD-binding domain-containing protein</fullName>
    </recommendedName>
</protein>
<evidence type="ECO:0000259" key="3">
    <source>
        <dbReference type="Pfam" id="PF00890"/>
    </source>
</evidence>
<name>A0A1H1RVZ5_9ACTN</name>
<accession>A0A1H1RVZ5</accession>
<dbReference type="InterPro" id="IPR014614">
    <property type="entry name" value="KsdD_DH"/>
</dbReference>
<evidence type="ECO:0000313" key="4">
    <source>
        <dbReference type="EMBL" id="SDS39736.1"/>
    </source>
</evidence>
<feature type="domain" description="FAD-dependent oxidoreductase 2 FAD-binding" evidence="3">
    <location>
        <begin position="4"/>
        <end position="540"/>
    </location>
</feature>
<reference evidence="4 5" key="1">
    <citation type="submission" date="2016-10" db="EMBL/GenBank/DDBJ databases">
        <authorList>
            <person name="de Groot N.N."/>
        </authorList>
    </citation>
    <scope>NUCLEOTIDE SEQUENCE [LARGE SCALE GENOMIC DNA]</scope>
    <source>
        <strain evidence="4 5">DSM 21741</strain>
    </source>
</reference>
<dbReference type="SUPFAM" id="SSF51905">
    <property type="entry name" value="FAD/NAD(P)-binding domain"/>
    <property type="match status" value="1"/>
</dbReference>
<evidence type="ECO:0000256" key="1">
    <source>
        <dbReference type="ARBA" id="ARBA00022630"/>
    </source>
</evidence>
<dbReference type="GO" id="GO:0033765">
    <property type="term" value="F:steroid dehydrogenase activity, acting on the CH-CH group of donors"/>
    <property type="evidence" value="ECO:0007669"/>
    <property type="project" value="UniProtKB-ARBA"/>
</dbReference>
<dbReference type="OrthoDB" id="9813348at2"/>
<dbReference type="Proteomes" id="UP000199092">
    <property type="component" value="Chromosome I"/>
</dbReference>
<dbReference type="PANTHER" id="PTHR43260:SF1">
    <property type="entry name" value="KSDD-LIKE STEROID DEHYDROGENASE RV0785"/>
    <property type="match status" value="1"/>
</dbReference>
<dbReference type="EMBL" id="LT629749">
    <property type="protein sequence ID" value="SDS39736.1"/>
    <property type="molecule type" value="Genomic_DNA"/>
</dbReference>
<dbReference type="InterPro" id="IPR003953">
    <property type="entry name" value="FAD-dep_OxRdtase_2_FAD-bd"/>
</dbReference>
<keyword evidence="1" id="KW-0285">Flavoprotein</keyword>
<keyword evidence="5" id="KW-1185">Reference proteome</keyword>
<dbReference type="AlphaFoldDB" id="A0A1H1RVZ5"/>
<dbReference type="STRING" id="546871.SAMN04488543_1658"/>
<dbReference type="Gene3D" id="3.90.700.10">
    <property type="entry name" value="Succinate dehydrogenase/fumarate reductase flavoprotein, catalytic domain"/>
    <property type="match status" value="1"/>
</dbReference>
<evidence type="ECO:0000256" key="2">
    <source>
        <dbReference type="ARBA" id="ARBA00023002"/>
    </source>
</evidence>
<keyword evidence="2" id="KW-0560">Oxidoreductase</keyword>
<dbReference type="RefSeq" id="WP_091411907.1">
    <property type="nucleotide sequence ID" value="NZ_LT629749.1"/>
</dbReference>
<gene>
    <name evidence="4" type="ORF">SAMN04488543_1658</name>
</gene>
<evidence type="ECO:0000313" key="5">
    <source>
        <dbReference type="Proteomes" id="UP000199092"/>
    </source>
</evidence>
<proteinExistence type="predicted"/>
<sequence>MDADVVIVGAGLAGLVAARELVAAGRRVAIVDQENEANLGGQAFWSFGGIFLVGTPQQRRLGVRDSFDLAWQDWQGSAGWDRLDGDHPQDAWAARWGRAHVEFAAGEERAWLESQGVRFTPLVGWAERGDGTAGGHGNSVPRFHVPWGSGTGISEPFADQARDAARSGAVTFHHRHRVDGLVVADGAVVGVRGMVLAPDRSARGVTSNRDEVAEFELTGQAVVLATGGIGADHAQVRRNWPARLGTPPREMISGVPAHVDGRMLDIAEAAGVRLVNKDRMWHYTEGIQNWDPVWPRHGIRILPGPSSMWFDALGRRLPAPGLPGSDTLGTLRLLRSTPDIAPYDHSWFILTQTMIEKEFALSGSEQNPDITRHDLRLVIRSRLGRGAPPPVEAFKEHGADFVVADDLAELVAGMNRLTEKPLLDPAHLRTQIEQRDAQIANPCSKDAQVNGIRTSRRFLGDRLTRTAKPHRILDPAHGPLIGVKLHILTRKTLGGIQTDLDGRALDGDGAPVPGLYAAGEAAGFGGGGAHGYNALEGTFLGGCILTGRTAGRSLAAQL</sequence>
<dbReference type="Pfam" id="PF00890">
    <property type="entry name" value="FAD_binding_2"/>
    <property type="match status" value="1"/>
</dbReference>
<dbReference type="PRINTS" id="PR00420">
    <property type="entry name" value="RNGMNOXGNASE"/>
</dbReference>